<accession>A0A2J8RVY1</accession>
<protein>
    <submittedName>
        <fullName evidence="1">Uncharacterized protein</fullName>
    </submittedName>
</protein>
<proteinExistence type="predicted"/>
<dbReference type="AlphaFoldDB" id="A0A2J8RVY1"/>
<organism evidence="1">
    <name type="scientific">Pongo abelii</name>
    <name type="common">Sumatran orangutan</name>
    <name type="synonym">Pongo pygmaeus abelii</name>
    <dbReference type="NCBI Taxonomy" id="9601"/>
    <lineage>
        <taxon>Eukaryota</taxon>
        <taxon>Metazoa</taxon>
        <taxon>Chordata</taxon>
        <taxon>Craniata</taxon>
        <taxon>Vertebrata</taxon>
        <taxon>Euteleostomi</taxon>
        <taxon>Mammalia</taxon>
        <taxon>Eutheria</taxon>
        <taxon>Euarchontoglires</taxon>
        <taxon>Primates</taxon>
        <taxon>Haplorrhini</taxon>
        <taxon>Catarrhini</taxon>
        <taxon>Hominidae</taxon>
        <taxon>Pongo</taxon>
    </lineage>
</organism>
<feature type="non-terminal residue" evidence="1">
    <location>
        <position position="1"/>
    </location>
</feature>
<reference evidence="1" key="1">
    <citation type="submission" date="2017-12" db="EMBL/GenBank/DDBJ databases">
        <title>High-resolution comparative analysis of great ape genomes.</title>
        <authorList>
            <person name="Pollen A."/>
            <person name="Hastie A."/>
            <person name="Hormozdiari F."/>
            <person name="Dougherty M."/>
            <person name="Liu R."/>
            <person name="Chaisson M."/>
            <person name="Hoppe E."/>
            <person name="Hill C."/>
            <person name="Pang A."/>
            <person name="Hillier L."/>
            <person name="Baker C."/>
            <person name="Armstrong J."/>
            <person name="Shendure J."/>
            <person name="Paten B."/>
            <person name="Wilson R."/>
            <person name="Chao H."/>
            <person name="Schneider V."/>
            <person name="Ventura M."/>
            <person name="Kronenberg Z."/>
            <person name="Murali S."/>
            <person name="Gordon D."/>
            <person name="Cantsilieris S."/>
            <person name="Munson K."/>
            <person name="Nelson B."/>
            <person name="Raja A."/>
            <person name="Underwood J."/>
            <person name="Diekhans M."/>
            <person name="Fiddes I."/>
            <person name="Haussler D."/>
            <person name="Eichler E."/>
        </authorList>
    </citation>
    <scope>NUCLEOTIDE SEQUENCE [LARGE SCALE GENOMIC DNA]</scope>
    <source>
        <strain evidence="1">Susie</strain>
    </source>
</reference>
<gene>
    <name evidence="1" type="ORF">CR201_G0048173</name>
</gene>
<dbReference type="EMBL" id="NDHI03003641">
    <property type="protein sequence ID" value="PNJ12701.1"/>
    <property type="molecule type" value="Genomic_DNA"/>
</dbReference>
<name>A0A2J8RVY1_PONAB</name>
<evidence type="ECO:0000313" key="1">
    <source>
        <dbReference type="EMBL" id="PNJ12701.1"/>
    </source>
</evidence>
<comment type="caution">
    <text evidence="1">The sequence shown here is derived from an EMBL/GenBank/DDBJ whole genome shotgun (WGS) entry which is preliminary data.</text>
</comment>
<sequence>VSERMPTCSPSHDESTITFEECLGHNDCFRIDV</sequence>